<reference evidence="3" key="1">
    <citation type="journal article" date="2012" name="Nature">
        <title>A physical, genetic and functional sequence assembly of the barley genome.</title>
        <authorList>
            <consortium name="The International Barley Genome Sequencing Consortium"/>
            <person name="Mayer K.F."/>
            <person name="Waugh R."/>
            <person name="Brown J.W."/>
            <person name="Schulman A."/>
            <person name="Langridge P."/>
            <person name="Platzer M."/>
            <person name="Fincher G.B."/>
            <person name="Muehlbauer G.J."/>
            <person name="Sato K."/>
            <person name="Close T.J."/>
            <person name="Wise R.P."/>
            <person name="Stein N."/>
        </authorList>
    </citation>
    <scope>NUCLEOTIDE SEQUENCE [LARGE SCALE GENOMIC DNA]</scope>
    <source>
        <strain evidence="3">cv. Morex</strain>
    </source>
</reference>
<dbReference type="InterPro" id="IPR002156">
    <property type="entry name" value="RNaseH_domain"/>
</dbReference>
<dbReference type="Gramene" id="HORVU.MOREX.r3.6HG0574690.1">
    <property type="protein sequence ID" value="HORVU.MOREX.r3.6HG0574690.1.CDS1"/>
    <property type="gene ID" value="HORVU.MOREX.r3.6HG0574690"/>
</dbReference>
<feature type="domain" description="RNase H type-1" evidence="1">
    <location>
        <begin position="1"/>
        <end position="59"/>
    </location>
</feature>
<accession>A0A8I6Y0Y1</accession>
<dbReference type="AlphaFoldDB" id="A0A8I6Y0Y1"/>
<evidence type="ECO:0000259" key="1">
    <source>
        <dbReference type="Pfam" id="PF13456"/>
    </source>
</evidence>
<dbReference type="EnsemblPlants" id="HORVU.MOREX.r3.6HG0574690.1">
    <property type="protein sequence ID" value="HORVU.MOREX.r3.6HG0574690.1.CDS1"/>
    <property type="gene ID" value="HORVU.MOREX.r3.6HG0574690"/>
</dbReference>
<reference evidence="2" key="2">
    <citation type="submission" date="2020-10" db="EMBL/GenBank/DDBJ databases">
        <authorList>
            <person name="Scholz U."/>
            <person name="Mascher M."/>
            <person name="Fiebig A."/>
        </authorList>
    </citation>
    <scope>NUCLEOTIDE SEQUENCE [LARGE SCALE GENOMIC DNA]</scope>
    <source>
        <strain evidence="2">cv. Morex</strain>
    </source>
</reference>
<dbReference type="Gramene" id="HORVU.MOREX.r2.6HG0476450.1">
    <property type="protein sequence ID" value="HORVU.MOREX.r2.6HG0476450.1.CDS.1"/>
    <property type="gene ID" value="HORVU.MOREX.r2.6HG0476450"/>
</dbReference>
<sequence length="91" mass="10294">METDCLEIVNLWKTRHYGLSVVAPLLLEMRELASLFSYFDIQHVNRSSNVPAHLCAKFACTLTVTESWTGTRPSFLLTSLLVDDARSSFVE</sequence>
<keyword evidence="3" id="KW-1185">Reference proteome</keyword>
<evidence type="ECO:0000313" key="3">
    <source>
        <dbReference type="Proteomes" id="UP000011116"/>
    </source>
</evidence>
<evidence type="ECO:0000313" key="2">
    <source>
        <dbReference type="EnsemblPlants" id="HORVU.MOREX.r3.6HG0574690.1.CDS1"/>
    </source>
</evidence>
<protein>
    <recommendedName>
        <fullName evidence="1">RNase H type-1 domain-containing protein</fullName>
    </recommendedName>
</protein>
<organism evidence="2 3">
    <name type="scientific">Hordeum vulgare subsp. vulgare</name>
    <name type="common">Domesticated barley</name>
    <dbReference type="NCBI Taxonomy" id="112509"/>
    <lineage>
        <taxon>Eukaryota</taxon>
        <taxon>Viridiplantae</taxon>
        <taxon>Streptophyta</taxon>
        <taxon>Embryophyta</taxon>
        <taxon>Tracheophyta</taxon>
        <taxon>Spermatophyta</taxon>
        <taxon>Magnoliopsida</taxon>
        <taxon>Liliopsida</taxon>
        <taxon>Poales</taxon>
        <taxon>Poaceae</taxon>
        <taxon>BOP clade</taxon>
        <taxon>Pooideae</taxon>
        <taxon>Triticodae</taxon>
        <taxon>Triticeae</taxon>
        <taxon>Hordeinae</taxon>
        <taxon>Hordeum</taxon>
    </lineage>
</organism>
<dbReference type="Proteomes" id="UP000011116">
    <property type="component" value="Chromosome 6H"/>
</dbReference>
<dbReference type="Pfam" id="PF13456">
    <property type="entry name" value="RVT_3"/>
    <property type="match status" value="1"/>
</dbReference>
<dbReference type="GO" id="GO:0003676">
    <property type="term" value="F:nucleic acid binding"/>
    <property type="evidence" value="ECO:0007669"/>
    <property type="project" value="InterPro"/>
</dbReference>
<proteinExistence type="predicted"/>
<name>A0A8I6Y0Y1_HORVV</name>
<reference evidence="2" key="3">
    <citation type="submission" date="2022-01" db="UniProtKB">
        <authorList>
            <consortium name="EnsemblPlants"/>
        </authorList>
    </citation>
    <scope>IDENTIFICATION</scope>
    <source>
        <strain evidence="2">subsp. vulgare</strain>
    </source>
</reference>
<dbReference type="GO" id="GO:0004523">
    <property type="term" value="F:RNA-DNA hybrid ribonuclease activity"/>
    <property type="evidence" value="ECO:0007669"/>
    <property type="project" value="InterPro"/>
</dbReference>